<evidence type="ECO:0000313" key="1">
    <source>
        <dbReference type="EMBL" id="QAR32088.1"/>
    </source>
</evidence>
<keyword evidence="2" id="KW-1185">Reference proteome</keyword>
<organism evidence="1 2">
    <name type="scientific">Geovibrio thiophilus</name>
    <dbReference type="NCBI Taxonomy" id="139438"/>
    <lineage>
        <taxon>Bacteria</taxon>
        <taxon>Pseudomonadati</taxon>
        <taxon>Deferribacterota</taxon>
        <taxon>Deferribacteres</taxon>
        <taxon>Deferribacterales</taxon>
        <taxon>Geovibrionaceae</taxon>
        <taxon>Geovibrio</taxon>
    </lineage>
</organism>
<accession>A0A3R5XW50</accession>
<protein>
    <recommendedName>
        <fullName evidence="3">Glycosyltransferase</fullName>
    </recommendedName>
</protein>
<sequence>MGNPAAQTDFEKHNRYLENICRELSAGAVQAPISWMLYEKEHSLLTRRETEQVQQRILAVLRENYIYPAAQSGAISHELIRAADLVFRSGFKVLKNSSDGVCYKKASEAFSAIKDDKQHYSRLNLAFCMFVLDVFRGSRDAKADLLERICTLNTNTFLPGQQYLNGFLELMRSLFTKESILDIFINRIFKGRFWNSDLNSKKSCFLWVFPIFWTCFGIEREFKAVYPVWLDIFRKAMQKNMTELVFFMHLHLSHVYMNLAHTQGEFRQFNEEVEKPFSRYILNNVIPEYGIKPCAREKKTDGAKRIGFVFDRIVGSSPVKLLYSLLEKLKKEGSKDEYTVYDYECIEKSPSDQKYIMMITMLGVKYVSAHSLIPDRSTGSYYSRFEKCRIFRERIMNDGIDQLIMCNNREIFNFLFACRTAPEQVYWCHGNFEYDVDGIDRRITHIGTNMQENELEFERFPLKQSDIFFAEEQQALKKRSAEIRKKFPEGAVVFGSIGRLIKLEGEGYLETVAEIMLACPDSVYAACGDGGTDNILPKLKEYGLENRFFFEGRVEPQVYAYVVDVYLSTFPSPSGEAFNEYEKLNNGAGGVALRDLSGGRVHIEEYKAKALEYYRLHKKYGREAVRQIYCINGGNRALNGASVIVKSIRASAAELRGKYPAGAVFIGLNGSIKHADERLKSFLRQLENAVIVYTDNADGELFAPLGERAVHRQFGSVSAYIRGHLYNIYMVHYSAEPQAQLIKLLQACCVPVLLPYVRKFISEADFSFGKAEQHSYEYCFTLMFAGLYDELKEILHLHRDVSATGDIEALFLRNYLRLSEGAEIAEEEFLPGSFMTGKNITVQKLRPLLMLMFKYLERDKTPEGDRRVVGLLRDMMLMEHAAGNLDPTGLDFLIRALIHGGRAEEAAEILARETAAGNIKNEQYILYSALFVLYGDLSEARQFMEKADTDCVLSPLSLLQAAFVKVFLADFESAHAFMGRLYEEDKDIFSNTNLPSLYFLLALVSGGLRYGDAERLRDSFARQDNFYTYREHLWDRIPVAENAFQAHYFTGIYDT</sequence>
<gene>
    <name evidence="1" type="ORF">EP073_01320</name>
</gene>
<dbReference type="AlphaFoldDB" id="A0A3R5XW50"/>
<dbReference type="OrthoDB" id="9815673at2"/>
<proteinExistence type="predicted"/>
<dbReference type="KEGG" id="gtl:EP073_01320"/>
<reference evidence="1 2" key="1">
    <citation type="submission" date="2019-01" db="EMBL/GenBank/DDBJ databases">
        <title>Geovibrio thiophilus DSM 11263, complete genome.</title>
        <authorList>
            <person name="Spring S."/>
            <person name="Bunk B."/>
            <person name="Sproer C."/>
        </authorList>
    </citation>
    <scope>NUCLEOTIDE SEQUENCE [LARGE SCALE GENOMIC DNA]</scope>
    <source>
        <strain evidence="1 2">DSM 11263</strain>
    </source>
</reference>
<name>A0A3R5XW50_9BACT</name>
<evidence type="ECO:0000313" key="2">
    <source>
        <dbReference type="Proteomes" id="UP000287502"/>
    </source>
</evidence>
<evidence type="ECO:0008006" key="3">
    <source>
        <dbReference type="Google" id="ProtNLM"/>
    </source>
</evidence>
<dbReference type="EMBL" id="CP035108">
    <property type="protein sequence ID" value="QAR32088.1"/>
    <property type="molecule type" value="Genomic_DNA"/>
</dbReference>
<dbReference type="Gene3D" id="3.40.50.2000">
    <property type="entry name" value="Glycogen Phosphorylase B"/>
    <property type="match status" value="1"/>
</dbReference>
<dbReference type="Proteomes" id="UP000287502">
    <property type="component" value="Chromosome"/>
</dbReference>
<dbReference type="RefSeq" id="WP_128465375.1">
    <property type="nucleotide sequence ID" value="NZ_CP035108.1"/>
</dbReference>